<protein>
    <recommendedName>
        <fullName evidence="8">tRNA(Ile)-lysidine synthase</fullName>
        <ecNumber evidence="8">6.3.4.19</ecNumber>
    </recommendedName>
    <alternativeName>
        <fullName evidence="8">tRNA(Ile)-2-lysyl-cytidine synthase</fullName>
    </alternativeName>
    <alternativeName>
        <fullName evidence="8">tRNA(Ile)-lysidine synthetase</fullName>
    </alternativeName>
</protein>
<evidence type="ECO:0000256" key="3">
    <source>
        <dbReference type="ARBA" id="ARBA00022598"/>
    </source>
</evidence>
<dbReference type="InterPro" id="IPR012796">
    <property type="entry name" value="Lysidine-tRNA-synth_C"/>
</dbReference>
<dbReference type="HAMAP" id="MF_01161">
    <property type="entry name" value="tRNA_Ile_lys_synt"/>
    <property type="match status" value="1"/>
</dbReference>
<keyword evidence="2 8" id="KW-0963">Cytoplasm</keyword>
<dbReference type="PANTHER" id="PTHR43033:SF1">
    <property type="entry name" value="TRNA(ILE)-LYSIDINE SYNTHASE-RELATED"/>
    <property type="match status" value="1"/>
</dbReference>
<dbReference type="SMART" id="SM00977">
    <property type="entry name" value="TilS_C"/>
    <property type="match status" value="1"/>
</dbReference>
<reference evidence="10 11" key="1">
    <citation type="submission" date="2016-10" db="EMBL/GenBank/DDBJ databases">
        <authorList>
            <person name="de Groot N.N."/>
        </authorList>
    </citation>
    <scope>NUCLEOTIDE SEQUENCE [LARGE SCALE GENOMIC DNA]</scope>
    <source>
        <strain evidence="10 11">DSM 13305</strain>
    </source>
</reference>
<evidence type="ECO:0000256" key="6">
    <source>
        <dbReference type="ARBA" id="ARBA00022840"/>
    </source>
</evidence>
<evidence type="ECO:0000256" key="5">
    <source>
        <dbReference type="ARBA" id="ARBA00022741"/>
    </source>
</evidence>
<organism evidence="10 11">
    <name type="scientific">Propionispora vibrioides</name>
    <dbReference type="NCBI Taxonomy" id="112903"/>
    <lineage>
        <taxon>Bacteria</taxon>
        <taxon>Bacillati</taxon>
        <taxon>Bacillota</taxon>
        <taxon>Negativicutes</taxon>
        <taxon>Selenomonadales</taxon>
        <taxon>Sporomusaceae</taxon>
        <taxon>Propionispora</taxon>
    </lineage>
</organism>
<dbReference type="Pfam" id="PF01171">
    <property type="entry name" value="ATP_bind_3"/>
    <property type="match status" value="1"/>
</dbReference>
<keyword evidence="4 8" id="KW-0819">tRNA processing</keyword>
<dbReference type="AlphaFoldDB" id="A0A1H8TN45"/>
<feature type="binding site" evidence="8">
    <location>
        <begin position="26"/>
        <end position="31"/>
    </location>
    <ligand>
        <name>ATP</name>
        <dbReference type="ChEBI" id="CHEBI:30616"/>
    </ligand>
</feature>
<dbReference type="GO" id="GO:0005737">
    <property type="term" value="C:cytoplasm"/>
    <property type="evidence" value="ECO:0007669"/>
    <property type="project" value="UniProtKB-SubCell"/>
</dbReference>
<dbReference type="SUPFAM" id="SSF52402">
    <property type="entry name" value="Adenine nucleotide alpha hydrolases-like"/>
    <property type="match status" value="1"/>
</dbReference>
<evidence type="ECO:0000256" key="1">
    <source>
        <dbReference type="ARBA" id="ARBA00004496"/>
    </source>
</evidence>
<evidence type="ECO:0000256" key="2">
    <source>
        <dbReference type="ARBA" id="ARBA00022490"/>
    </source>
</evidence>
<dbReference type="InterPro" id="IPR012795">
    <property type="entry name" value="tRNA_Ile_lys_synt_N"/>
</dbReference>
<dbReference type="Pfam" id="PF11734">
    <property type="entry name" value="TilS_C"/>
    <property type="match status" value="1"/>
</dbReference>
<dbReference type="EC" id="6.3.4.19" evidence="8"/>
<dbReference type="OrthoDB" id="9807403at2"/>
<comment type="catalytic activity">
    <reaction evidence="7 8">
        <text>cytidine(34) in tRNA(Ile2) + L-lysine + ATP = lysidine(34) in tRNA(Ile2) + AMP + diphosphate + H(+)</text>
        <dbReference type="Rhea" id="RHEA:43744"/>
        <dbReference type="Rhea" id="RHEA-COMP:10625"/>
        <dbReference type="Rhea" id="RHEA-COMP:10670"/>
        <dbReference type="ChEBI" id="CHEBI:15378"/>
        <dbReference type="ChEBI" id="CHEBI:30616"/>
        <dbReference type="ChEBI" id="CHEBI:32551"/>
        <dbReference type="ChEBI" id="CHEBI:33019"/>
        <dbReference type="ChEBI" id="CHEBI:82748"/>
        <dbReference type="ChEBI" id="CHEBI:83665"/>
        <dbReference type="ChEBI" id="CHEBI:456215"/>
        <dbReference type="EC" id="6.3.4.19"/>
    </reaction>
</comment>
<dbReference type="PANTHER" id="PTHR43033">
    <property type="entry name" value="TRNA(ILE)-LYSIDINE SYNTHASE-RELATED"/>
    <property type="match status" value="1"/>
</dbReference>
<proteinExistence type="inferred from homology"/>
<keyword evidence="11" id="KW-1185">Reference proteome</keyword>
<dbReference type="CDD" id="cd01992">
    <property type="entry name" value="TilS_N"/>
    <property type="match status" value="1"/>
</dbReference>
<comment type="domain">
    <text evidence="8">The N-terminal region contains the highly conserved SGGXDS motif, predicted to be a P-loop motif involved in ATP binding.</text>
</comment>
<dbReference type="SUPFAM" id="SSF82829">
    <property type="entry name" value="MesJ substrate recognition domain-like"/>
    <property type="match status" value="1"/>
</dbReference>
<keyword evidence="3 8" id="KW-0436">Ligase</keyword>
<gene>
    <name evidence="8" type="primary">tilS</name>
    <name evidence="10" type="ORF">SAMN04490178_10722</name>
</gene>
<evidence type="ECO:0000259" key="9">
    <source>
        <dbReference type="SMART" id="SM00977"/>
    </source>
</evidence>
<evidence type="ECO:0000313" key="10">
    <source>
        <dbReference type="EMBL" id="SEO91953.1"/>
    </source>
</evidence>
<evidence type="ECO:0000256" key="4">
    <source>
        <dbReference type="ARBA" id="ARBA00022694"/>
    </source>
</evidence>
<keyword evidence="6 8" id="KW-0067">ATP-binding</keyword>
<dbReference type="SUPFAM" id="SSF56037">
    <property type="entry name" value="PheT/TilS domain"/>
    <property type="match status" value="1"/>
</dbReference>
<dbReference type="GO" id="GO:0032267">
    <property type="term" value="F:tRNA(Ile)-lysidine synthase activity"/>
    <property type="evidence" value="ECO:0007669"/>
    <property type="project" value="UniProtKB-EC"/>
</dbReference>
<dbReference type="GO" id="GO:0006400">
    <property type="term" value="P:tRNA modification"/>
    <property type="evidence" value="ECO:0007669"/>
    <property type="project" value="UniProtKB-UniRule"/>
</dbReference>
<accession>A0A1H8TN45</accession>
<dbReference type="InterPro" id="IPR011063">
    <property type="entry name" value="TilS/TtcA_N"/>
</dbReference>
<dbReference type="Proteomes" id="UP000198847">
    <property type="component" value="Unassembled WGS sequence"/>
</dbReference>
<evidence type="ECO:0000256" key="8">
    <source>
        <dbReference type="HAMAP-Rule" id="MF_01161"/>
    </source>
</evidence>
<comment type="function">
    <text evidence="8">Ligates lysine onto the cytidine present at position 34 of the AUA codon-specific tRNA(Ile) that contains the anticodon CAU, in an ATP-dependent manner. Cytidine is converted to lysidine, thus changing the amino acid specificity of the tRNA from methionine to isoleucine.</text>
</comment>
<dbReference type="NCBIfam" id="TIGR02432">
    <property type="entry name" value="lysidine_TilS_N"/>
    <property type="match status" value="1"/>
</dbReference>
<dbReference type="RefSeq" id="WP_091745389.1">
    <property type="nucleotide sequence ID" value="NZ_FODY01000007.1"/>
</dbReference>
<feature type="domain" description="Lysidine-tRNA(Ile) synthetase C-terminal" evidence="9">
    <location>
        <begin position="384"/>
        <end position="456"/>
    </location>
</feature>
<dbReference type="InterPro" id="IPR012094">
    <property type="entry name" value="tRNA_Ile_lys_synt"/>
</dbReference>
<dbReference type="InterPro" id="IPR015262">
    <property type="entry name" value="tRNA_Ile_lys_synt_subst-bd"/>
</dbReference>
<dbReference type="Gene3D" id="3.40.50.620">
    <property type="entry name" value="HUPs"/>
    <property type="match status" value="1"/>
</dbReference>
<comment type="similarity">
    <text evidence="8">Belongs to the tRNA(Ile)-lysidine synthase family.</text>
</comment>
<dbReference type="EMBL" id="FODY01000007">
    <property type="protein sequence ID" value="SEO91953.1"/>
    <property type="molecule type" value="Genomic_DNA"/>
</dbReference>
<comment type="subcellular location">
    <subcellularLocation>
        <location evidence="1 8">Cytoplasm</location>
    </subcellularLocation>
</comment>
<dbReference type="GO" id="GO:0005524">
    <property type="term" value="F:ATP binding"/>
    <property type="evidence" value="ECO:0007669"/>
    <property type="project" value="UniProtKB-UniRule"/>
</dbReference>
<dbReference type="STRING" id="112903.SAMN04490178_10722"/>
<dbReference type="InterPro" id="IPR014729">
    <property type="entry name" value="Rossmann-like_a/b/a_fold"/>
</dbReference>
<keyword evidence="5 8" id="KW-0547">Nucleotide-binding</keyword>
<dbReference type="Pfam" id="PF09179">
    <property type="entry name" value="TilS"/>
    <property type="match status" value="1"/>
</dbReference>
<dbReference type="Gene3D" id="1.20.59.20">
    <property type="match status" value="1"/>
</dbReference>
<evidence type="ECO:0000256" key="7">
    <source>
        <dbReference type="ARBA" id="ARBA00048539"/>
    </source>
</evidence>
<name>A0A1H8TN45_9FIRM</name>
<dbReference type="NCBIfam" id="TIGR02433">
    <property type="entry name" value="lysidine_TilS_C"/>
    <property type="match status" value="1"/>
</dbReference>
<sequence>MIKKVKQYIESHSLLRSGDTVLLACSGGPDSLALLHILQALRSTYDIELVAAHVDHMIRGAESAADAQFVADFCRQRDIRCYSTALDIPALAAGSGHSLEETARFFRYRYLREVAAKVKAAAIATGHHRDDQAETVLIHLLRGAGGDGLAGMLPTGNGIIRPLLAVTRSEIEAYCREHRLPARTDSTNRQTDYLRNSIRLELLPWLEERYNPAIKESLCRTAAIIGEEHAFVRAAAEQIWGETVQTESEMFVLDGQKFASLPCALQREVLRLTIEKKQGNLRGISFYHVEKMIEMILTGQVGACLPLPGCLWARKTYNGLVIGTLSHPAEPEIPAPVDIRLNVPGRTVAAELGCIVHARLLQASTGDHLSQNAVFDADKLVPPLGIRTRLPGDRFVPSGMRGSKKLKDFFIDAKVERQQRDQVPIIYDAAGILWVCGFRQSERGKIDSNTRNLLQLTIEKQGEKDGTFDDG</sequence>
<evidence type="ECO:0000313" key="11">
    <source>
        <dbReference type="Proteomes" id="UP000198847"/>
    </source>
</evidence>